<proteinExistence type="predicted"/>
<sequence length="222" mass="25995">MKQTIKIYPFFCYIFALSMFMSSCYNFSKEFRGDLEGKVVLRNTDIPIPDVEITVESLKDSSWFTSTTDEEGNFYFPDVHFGLNKVVFKKKRYHILTKYADILNDDTFLLDVELRAAVRPILIFVPIRIENYNSGWPIEKATVDIYLRRGTEEAPYWDYLTTQHTDEMGETIVFLGSLGRKQTFEVEARVAAPGYYEGILNFTVYFRKKQGTRTLALYPYDY</sequence>
<keyword evidence="1" id="KW-0812">Transmembrane</keyword>
<protein>
    <submittedName>
        <fullName evidence="2">Carboxypeptidase-like regulatory domain-containing protein</fullName>
    </submittedName>
</protein>
<keyword evidence="1" id="KW-1133">Transmembrane helix</keyword>
<keyword evidence="3" id="KW-1185">Reference proteome</keyword>
<feature type="transmembrane region" description="Helical" evidence="1">
    <location>
        <begin position="7"/>
        <end position="28"/>
    </location>
</feature>
<dbReference type="PROSITE" id="PS51257">
    <property type="entry name" value="PROKAR_LIPOPROTEIN"/>
    <property type="match status" value="1"/>
</dbReference>
<name>A0ABV6YR49_UNCC1</name>
<evidence type="ECO:0000313" key="2">
    <source>
        <dbReference type="EMBL" id="MFC1848662.1"/>
    </source>
</evidence>
<dbReference type="SUPFAM" id="SSF49478">
    <property type="entry name" value="Cna protein B-type domain"/>
    <property type="match status" value="1"/>
</dbReference>
<gene>
    <name evidence="2" type="ORF">ACFL27_00500</name>
</gene>
<dbReference type="EMBL" id="JBHPBY010000003">
    <property type="protein sequence ID" value="MFC1848662.1"/>
    <property type="molecule type" value="Genomic_DNA"/>
</dbReference>
<evidence type="ECO:0000256" key="1">
    <source>
        <dbReference type="SAM" id="Phobius"/>
    </source>
</evidence>
<dbReference type="Proteomes" id="UP001594351">
    <property type="component" value="Unassembled WGS sequence"/>
</dbReference>
<reference evidence="2 3" key="1">
    <citation type="submission" date="2024-09" db="EMBL/GenBank/DDBJ databases">
        <title>Laminarin stimulates single cell rates of sulfate reduction while oxygen inhibits transcriptomic activity in coastal marine sediment.</title>
        <authorList>
            <person name="Lindsay M."/>
            <person name="Orcutt B."/>
            <person name="Emerson D."/>
            <person name="Stepanauskas R."/>
            <person name="D'Angelo T."/>
        </authorList>
    </citation>
    <scope>NUCLEOTIDE SEQUENCE [LARGE SCALE GENOMIC DNA]</scope>
    <source>
        <strain evidence="2">SAG AM-311-K15</strain>
    </source>
</reference>
<evidence type="ECO:0000313" key="3">
    <source>
        <dbReference type="Proteomes" id="UP001594351"/>
    </source>
</evidence>
<accession>A0ABV6YR49</accession>
<keyword evidence="1" id="KW-0472">Membrane</keyword>
<dbReference type="Gene3D" id="2.60.40.1120">
    <property type="entry name" value="Carboxypeptidase-like, regulatory domain"/>
    <property type="match status" value="1"/>
</dbReference>
<comment type="caution">
    <text evidence="2">The sequence shown here is derived from an EMBL/GenBank/DDBJ whole genome shotgun (WGS) entry which is preliminary data.</text>
</comment>
<organism evidence="2 3">
    <name type="scientific">candidate division CSSED10-310 bacterium</name>
    <dbReference type="NCBI Taxonomy" id="2855610"/>
    <lineage>
        <taxon>Bacteria</taxon>
        <taxon>Bacteria division CSSED10-310</taxon>
    </lineage>
</organism>